<accession>A0ACA9KQH9</accession>
<gene>
    <name evidence="1" type="ORF">DHETER_LOCUS2278</name>
</gene>
<organism evidence="1 2">
    <name type="scientific">Dentiscutata heterogama</name>
    <dbReference type="NCBI Taxonomy" id="1316150"/>
    <lineage>
        <taxon>Eukaryota</taxon>
        <taxon>Fungi</taxon>
        <taxon>Fungi incertae sedis</taxon>
        <taxon>Mucoromycota</taxon>
        <taxon>Glomeromycotina</taxon>
        <taxon>Glomeromycetes</taxon>
        <taxon>Diversisporales</taxon>
        <taxon>Gigasporaceae</taxon>
        <taxon>Dentiscutata</taxon>
    </lineage>
</organism>
<name>A0ACA9KQH9_9GLOM</name>
<keyword evidence="2" id="KW-1185">Reference proteome</keyword>
<reference evidence="1" key="1">
    <citation type="submission" date="2021-06" db="EMBL/GenBank/DDBJ databases">
        <authorList>
            <person name="Kallberg Y."/>
            <person name="Tangrot J."/>
            <person name="Rosling A."/>
        </authorList>
    </citation>
    <scope>NUCLEOTIDE SEQUENCE</scope>
    <source>
        <strain evidence="1">IL203A</strain>
    </source>
</reference>
<proteinExistence type="predicted"/>
<dbReference type="Proteomes" id="UP000789702">
    <property type="component" value="Unassembled WGS sequence"/>
</dbReference>
<sequence length="60" mass="6836">MAFAPLFPITKRVGYTESVTQFLVELQQNPQLFQDLWTVPSINLTQEGNNLGHDKGLEIF</sequence>
<dbReference type="EMBL" id="CAJVPU010001605">
    <property type="protein sequence ID" value="CAG8484553.1"/>
    <property type="molecule type" value="Genomic_DNA"/>
</dbReference>
<evidence type="ECO:0000313" key="2">
    <source>
        <dbReference type="Proteomes" id="UP000789702"/>
    </source>
</evidence>
<feature type="non-terminal residue" evidence="1">
    <location>
        <position position="60"/>
    </location>
</feature>
<protein>
    <submittedName>
        <fullName evidence="1">11342_t:CDS:1</fullName>
    </submittedName>
</protein>
<evidence type="ECO:0000313" key="1">
    <source>
        <dbReference type="EMBL" id="CAG8484553.1"/>
    </source>
</evidence>
<comment type="caution">
    <text evidence="1">The sequence shown here is derived from an EMBL/GenBank/DDBJ whole genome shotgun (WGS) entry which is preliminary data.</text>
</comment>